<dbReference type="Pfam" id="PF01113">
    <property type="entry name" value="DapB_N"/>
    <property type="match status" value="1"/>
</dbReference>
<name>A0A1F2WJF8_9ACTN</name>
<dbReference type="NCBIfam" id="TIGR00036">
    <property type="entry name" value="dapB"/>
    <property type="match status" value="1"/>
</dbReference>
<keyword evidence="4" id="KW-0521">NADP</keyword>
<comment type="pathway">
    <text evidence="9">Amino-acid biosynthesis; L-lysine biosynthesis via DAP pathway; (S)-tetrahydrodipicolinate from L-aspartate: step 4/4.</text>
</comment>
<dbReference type="Proteomes" id="UP000177876">
    <property type="component" value="Unassembled WGS sequence"/>
</dbReference>
<keyword evidence="5" id="KW-0220">Diaminopimelate biosynthesis</keyword>
<evidence type="ECO:0000313" key="17">
    <source>
        <dbReference type="Proteomes" id="UP000177876"/>
    </source>
</evidence>
<keyword evidence="2" id="KW-0963">Cytoplasm</keyword>
<dbReference type="GO" id="GO:0008839">
    <property type="term" value="F:4-hydroxy-tetrahydrodipicolinate reductase"/>
    <property type="evidence" value="ECO:0007669"/>
    <property type="project" value="UniProtKB-UniRule"/>
</dbReference>
<dbReference type="SUPFAM" id="SSF51735">
    <property type="entry name" value="NAD(P)-binding Rossmann-fold domains"/>
    <property type="match status" value="1"/>
</dbReference>
<evidence type="ECO:0000256" key="12">
    <source>
        <dbReference type="ARBA" id="ARBA00049396"/>
    </source>
</evidence>
<feature type="domain" description="Dihydrodipicolinate reductase C-terminal" evidence="15">
    <location>
        <begin position="142"/>
        <end position="178"/>
    </location>
</feature>
<comment type="catalytic activity">
    <reaction evidence="11">
        <text>(S)-2,3,4,5-tetrahydrodipicolinate + NADP(+) + H2O = (2S,4S)-4-hydroxy-2,3,4,5-tetrahydrodipicolinate + NADPH + H(+)</text>
        <dbReference type="Rhea" id="RHEA:35331"/>
        <dbReference type="ChEBI" id="CHEBI:15377"/>
        <dbReference type="ChEBI" id="CHEBI:15378"/>
        <dbReference type="ChEBI" id="CHEBI:16845"/>
        <dbReference type="ChEBI" id="CHEBI:57783"/>
        <dbReference type="ChEBI" id="CHEBI:58349"/>
        <dbReference type="ChEBI" id="CHEBI:67139"/>
        <dbReference type="EC" id="1.17.1.8"/>
    </reaction>
</comment>
<sequence>MNCRATFFKSRGLGKVKVGVCGAAGRMGREVCRAVSAESDLELVCAVDAVRAETALSELIPGLISDLRISAEPTALAENGAEVMVDFSIAEAARSNVSYALRKGINCIVGTTGLAEQDLKDWEELARKMGTACLVAPNFAIGAVLMMHFSRQAARYMDGCEIIELHHQAKIDAPSGTSRLT</sequence>
<dbReference type="GO" id="GO:0019877">
    <property type="term" value="P:diaminopimelate biosynthetic process"/>
    <property type="evidence" value="ECO:0007669"/>
    <property type="project" value="UniProtKB-KW"/>
</dbReference>
<dbReference type="AlphaFoldDB" id="A0A1F2WJF8"/>
<dbReference type="InterPro" id="IPR036291">
    <property type="entry name" value="NAD(P)-bd_dom_sf"/>
</dbReference>
<keyword evidence="6" id="KW-0560">Oxidoreductase</keyword>
<dbReference type="InterPro" id="IPR023940">
    <property type="entry name" value="DHDPR_bac"/>
</dbReference>
<dbReference type="Pfam" id="PF05173">
    <property type="entry name" value="DapB_C"/>
    <property type="match status" value="1"/>
</dbReference>
<evidence type="ECO:0000256" key="5">
    <source>
        <dbReference type="ARBA" id="ARBA00022915"/>
    </source>
</evidence>
<evidence type="ECO:0000256" key="7">
    <source>
        <dbReference type="ARBA" id="ARBA00023027"/>
    </source>
</evidence>
<evidence type="ECO:0000256" key="6">
    <source>
        <dbReference type="ARBA" id="ARBA00023002"/>
    </source>
</evidence>
<evidence type="ECO:0000259" key="14">
    <source>
        <dbReference type="Pfam" id="PF01113"/>
    </source>
</evidence>
<dbReference type="STRING" id="1797197.A2Y75_11960"/>
<dbReference type="InterPro" id="IPR000846">
    <property type="entry name" value="DapB_N"/>
</dbReference>
<accession>A0A1F2WJF8</accession>
<dbReference type="InterPro" id="IPR022664">
    <property type="entry name" value="DapB_N_CS"/>
</dbReference>
<organism evidence="16 17">
    <name type="scientific">Candidatus Solincola sediminis</name>
    <dbReference type="NCBI Taxonomy" id="1797199"/>
    <lineage>
        <taxon>Bacteria</taxon>
        <taxon>Bacillati</taxon>
        <taxon>Actinomycetota</taxon>
        <taxon>Candidatus Geothermincolia</taxon>
        <taxon>Candidatus Geothermincolales</taxon>
        <taxon>Candidatus Geothermincolaceae</taxon>
        <taxon>Candidatus Solincola</taxon>
    </lineage>
</organism>
<dbReference type="PANTHER" id="PTHR20836">
    <property type="entry name" value="DIHYDRODIPICOLINATE REDUCTASE"/>
    <property type="match status" value="1"/>
</dbReference>
<feature type="domain" description="Dihydrodipicolinate reductase N-terminal" evidence="14">
    <location>
        <begin position="16"/>
        <end position="139"/>
    </location>
</feature>
<evidence type="ECO:0000256" key="13">
    <source>
        <dbReference type="NCBIfam" id="TIGR00036"/>
    </source>
</evidence>
<comment type="catalytic activity">
    <reaction evidence="12">
        <text>(S)-2,3,4,5-tetrahydrodipicolinate + NAD(+) + H2O = (2S,4S)-4-hydroxy-2,3,4,5-tetrahydrodipicolinate + NADH + H(+)</text>
        <dbReference type="Rhea" id="RHEA:35323"/>
        <dbReference type="ChEBI" id="CHEBI:15377"/>
        <dbReference type="ChEBI" id="CHEBI:15378"/>
        <dbReference type="ChEBI" id="CHEBI:16845"/>
        <dbReference type="ChEBI" id="CHEBI:57540"/>
        <dbReference type="ChEBI" id="CHEBI:57945"/>
        <dbReference type="ChEBI" id="CHEBI:67139"/>
        <dbReference type="EC" id="1.17.1.8"/>
    </reaction>
</comment>
<dbReference type="PANTHER" id="PTHR20836:SF0">
    <property type="entry name" value="4-HYDROXY-TETRAHYDRODIPICOLINATE REDUCTASE 1, CHLOROPLASTIC-RELATED"/>
    <property type="match status" value="1"/>
</dbReference>
<dbReference type="InterPro" id="IPR022663">
    <property type="entry name" value="DapB_C"/>
</dbReference>
<reference evidence="16 17" key="1">
    <citation type="journal article" date="2016" name="Nat. Commun.">
        <title>Thousands of microbial genomes shed light on interconnected biogeochemical processes in an aquifer system.</title>
        <authorList>
            <person name="Anantharaman K."/>
            <person name="Brown C.T."/>
            <person name="Hug L.A."/>
            <person name="Sharon I."/>
            <person name="Castelle C.J."/>
            <person name="Probst A.J."/>
            <person name="Thomas B.C."/>
            <person name="Singh A."/>
            <person name="Wilkins M.J."/>
            <person name="Karaoz U."/>
            <person name="Brodie E.L."/>
            <person name="Williams K.H."/>
            <person name="Hubbard S.S."/>
            <person name="Banfield J.F."/>
        </authorList>
    </citation>
    <scope>NUCLEOTIDE SEQUENCE [LARGE SCALE GENOMIC DNA]</scope>
</reference>
<comment type="caution">
    <text evidence="16">The sequence shown here is derived from an EMBL/GenBank/DDBJ whole genome shotgun (WGS) entry which is preliminary data.</text>
</comment>
<evidence type="ECO:0000256" key="2">
    <source>
        <dbReference type="ARBA" id="ARBA00022490"/>
    </source>
</evidence>
<protein>
    <recommendedName>
        <fullName evidence="10 13">4-hydroxy-tetrahydrodipicolinate reductase</fullName>
        <ecNumber evidence="10 13">1.17.1.8</ecNumber>
    </recommendedName>
</protein>
<evidence type="ECO:0000256" key="9">
    <source>
        <dbReference type="ARBA" id="ARBA00037922"/>
    </source>
</evidence>
<evidence type="ECO:0000256" key="1">
    <source>
        <dbReference type="ARBA" id="ARBA00006642"/>
    </source>
</evidence>
<dbReference type="PROSITE" id="PS01298">
    <property type="entry name" value="DAPB"/>
    <property type="match status" value="1"/>
</dbReference>
<dbReference type="GO" id="GO:0005829">
    <property type="term" value="C:cytosol"/>
    <property type="evidence" value="ECO:0007669"/>
    <property type="project" value="TreeGrafter"/>
</dbReference>
<keyword evidence="7" id="KW-0520">NAD</keyword>
<gene>
    <name evidence="16" type="ORF">A2Y75_11960</name>
</gene>
<evidence type="ECO:0000313" key="16">
    <source>
        <dbReference type="EMBL" id="OFW56986.1"/>
    </source>
</evidence>
<dbReference type="EC" id="1.17.1.8" evidence="10 13"/>
<evidence type="ECO:0000256" key="11">
    <source>
        <dbReference type="ARBA" id="ARBA00049080"/>
    </source>
</evidence>
<proteinExistence type="inferred from homology"/>
<dbReference type="CDD" id="cd02274">
    <property type="entry name" value="DHDPR_N"/>
    <property type="match status" value="1"/>
</dbReference>
<dbReference type="Gene3D" id="3.40.50.720">
    <property type="entry name" value="NAD(P)-binding Rossmann-like Domain"/>
    <property type="match status" value="1"/>
</dbReference>
<keyword evidence="8" id="KW-0457">Lysine biosynthesis</keyword>
<evidence type="ECO:0000256" key="4">
    <source>
        <dbReference type="ARBA" id="ARBA00022857"/>
    </source>
</evidence>
<evidence type="ECO:0000256" key="8">
    <source>
        <dbReference type="ARBA" id="ARBA00023154"/>
    </source>
</evidence>
<evidence type="ECO:0000256" key="3">
    <source>
        <dbReference type="ARBA" id="ARBA00022605"/>
    </source>
</evidence>
<evidence type="ECO:0000259" key="15">
    <source>
        <dbReference type="Pfam" id="PF05173"/>
    </source>
</evidence>
<evidence type="ECO:0000256" key="10">
    <source>
        <dbReference type="ARBA" id="ARBA00038983"/>
    </source>
</evidence>
<dbReference type="EMBL" id="MELK01000039">
    <property type="protein sequence ID" value="OFW56986.1"/>
    <property type="molecule type" value="Genomic_DNA"/>
</dbReference>
<feature type="non-terminal residue" evidence="16">
    <location>
        <position position="181"/>
    </location>
</feature>
<comment type="similarity">
    <text evidence="1">Belongs to the DapB family.</text>
</comment>
<keyword evidence="3" id="KW-0028">Amino-acid biosynthesis</keyword>
<dbReference type="GO" id="GO:0009089">
    <property type="term" value="P:lysine biosynthetic process via diaminopimelate"/>
    <property type="evidence" value="ECO:0007669"/>
    <property type="project" value="UniProtKB-UniRule"/>
</dbReference>